<gene>
    <name evidence="4" type="ORF">J2S15_001288</name>
</gene>
<keyword evidence="2" id="KW-0479">Metal-binding</keyword>
<feature type="domain" description="Fumarylacetoacetase-like C-terminal" evidence="3">
    <location>
        <begin position="84"/>
        <end position="296"/>
    </location>
</feature>
<dbReference type="Gene3D" id="3.90.850.10">
    <property type="entry name" value="Fumarylacetoacetase-like, C-terminal domain"/>
    <property type="match status" value="1"/>
</dbReference>
<evidence type="ECO:0000313" key="4">
    <source>
        <dbReference type="EMBL" id="MDQ0360543.1"/>
    </source>
</evidence>
<dbReference type="EMBL" id="JAUSUR010000002">
    <property type="protein sequence ID" value="MDQ0360543.1"/>
    <property type="molecule type" value="Genomic_DNA"/>
</dbReference>
<comment type="similarity">
    <text evidence="1">Belongs to the FAH family.</text>
</comment>
<sequence length="297" mass="33343">MKFGSYKYQNKDYIGVLSKDEQSMIDVSKILHCDYDANMNTFIQQTTDAELQVIKNKIETSNIAGHPIDSISLYSPIRKPIHDILCVGVNYEDHKKEAVSSLNDNTLQKPKRPVLFTKRANSIIGPNASLHACFDLDNEVDYEAELAIILRKNGKNIDSKNAIDCIFGYSVFNDFSSRTLQREHTQWLKGKSLDEYSSMGPFIVTVDEFNINNNYKIQSTVNDELRQNSSLDYMIYKIPELISVISAGMTLEAADIIATGTPAGVGMGFQPPRYLKENDFVSCTIEGIGTLTNKIVK</sequence>
<dbReference type="InterPro" id="IPR011234">
    <property type="entry name" value="Fumarylacetoacetase-like_C"/>
</dbReference>
<evidence type="ECO:0000313" key="5">
    <source>
        <dbReference type="Proteomes" id="UP001230220"/>
    </source>
</evidence>
<dbReference type="InterPro" id="IPR051121">
    <property type="entry name" value="FAH"/>
</dbReference>
<evidence type="ECO:0000256" key="2">
    <source>
        <dbReference type="ARBA" id="ARBA00022723"/>
    </source>
</evidence>
<accession>A0ABU0E0Y1</accession>
<comment type="caution">
    <text evidence="4">The sequence shown here is derived from an EMBL/GenBank/DDBJ whole genome shotgun (WGS) entry which is preliminary data.</text>
</comment>
<proteinExistence type="inferred from homology"/>
<dbReference type="Proteomes" id="UP001230220">
    <property type="component" value="Unassembled WGS sequence"/>
</dbReference>
<dbReference type="Pfam" id="PF01557">
    <property type="entry name" value="FAA_hydrolase"/>
    <property type="match status" value="1"/>
</dbReference>
<dbReference type="PANTHER" id="PTHR42796:SF4">
    <property type="entry name" value="FUMARYLACETOACETATE HYDROLASE DOMAIN-CONTAINING PROTEIN 2A"/>
    <property type="match status" value="1"/>
</dbReference>
<reference evidence="4 5" key="1">
    <citation type="submission" date="2023-07" db="EMBL/GenBank/DDBJ databases">
        <title>Genomic Encyclopedia of Type Strains, Phase IV (KMG-IV): sequencing the most valuable type-strain genomes for metagenomic binning, comparative biology and taxonomic classification.</title>
        <authorList>
            <person name="Goeker M."/>
        </authorList>
    </citation>
    <scope>NUCLEOTIDE SEQUENCE [LARGE SCALE GENOMIC DNA]</scope>
    <source>
        <strain evidence="4 5">DSM 16784</strain>
    </source>
</reference>
<name>A0ABU0E0Y1_9FIRM</name>
<evidence type="ECO:0000256" key="1">
    <source>
        <dbReference type="ARBA" id="ARBA00010211"/>
    </source>
</evidence>
<organism evidence="4 5">
    <name type="scientific">Breznakia pachnodae</name>
    <dbReference type="NCBI Taxonomy" id="265178"/>
    <lineage>
        <taxon>Bacteria</taxon>
        <taxon>Bacillati</taxon>
        <taxon>Bacillota</taxon>
        <taxon>Erysipelotrichia</taxon>
        <taxon>Erysipelotrichales</taxon>
        <taxon>Erysipelotrichaceae</taxon>
        <taxon>Breznakia</taxon>
    </lineage>
</organism>
<protein>
    <submittedName>
        <fullName evidence="4">2-keto-4-pentenoate hydratase/2-oxohepta-3-ene-1,7-dioic acid hydratase in catechol pathway</fullName>
    </submittedName>
</protein>
<dbReference type="SUPFAM" id="SSF56529">
    <property type="entry name" value="FAH"/>
    <property type="match status" value="1"/>
</dbReference>
<keyword evidence="5" id="KW-1185">Reference proteome</keyword>
<dbReference type="PANTHER" id="PTHR42796">
    <property type="entry name" value="FUMARYLACETOACETATE HYDROLASE DOMAIN-CONTAINING PROTEIN 2A-RELATED"/>
    <property type="match status" value="1"/>
</dbReference>
<dbReference type="RefSeq" id="WP_307406528.1">
    <property type="nucleotide sequence ID" value="NZ_JAUSUR010000002.1"/>
</dbReference>
<evidence type="ECO:0000259" key="3">
    <source>
        <dbReference type="Pfam" id="PF01557"/>
    </source>
</evidence>
<dbReference type="InterPro" id="IPR036663">
    <property type="entry name" value="Fumarylacetoacetase_C_sf"/>
</dbReference>